<accession>A0AAV7W4V8</accession>
<evidence type="ECO:0000313" key="2">
    <source>
        <dbReference type="Proteomes" id="UP001066276"/>
    </source>
</evidence>
<dbReference type="EMBL" id="JANPWB010000002">
    <property type="protein sequence ID" value="KAJ1208912.1"/>
    <property type="molecule type" value="Genomic_DNA"/>
</dbReference>
<comment type="caution">
    <text evidence="1">The sequence shown here is derived from an EMBL/GenBank/DDBJ whole genome shotgun (WGS) entry which is preliminary data.</text>
</comment>
<dbReference type="AlphaFoldDB" id="A0AAV7W4V8"/>
<dbReference type="Proteomes" id="UP001066276">
    <property type="component" value="Chromosome 1_2"/>
</dbReference>
<organism evidence="1 2">
    <name type="scientific">Pleurodeles waltl</name>
    <name type="common">Iberian ribbed newt</name>
    <dbReference type="NCBI Taxonomy" id="8319"/>
    <lineage>
        <taxon>Eukaryota</taxon>
        <taxon>Metazoa</taxon>
        <taxon>Chordata</taxon>
        <taxon>Craniata</taxon>
        <taxon>Vertebrata</taxon>
        <taxon>Euteleostomi</taxon>
        <taxon>Amphibia</taxon>
        <taxon>Batrachia</taxon>
        <taxon>Caudata</taxon>
        <taxon>Salamandroidea</taxon>
        <taxon>Salamandridae</taxon>
        <taxon>Pleurodelinae</taxon>
        <taxon>Pleurodeles</taxon>
    </lineage>
</organism>
<protein>
    <submittedName>
        <fullName evidence="1">Uncharacterized protein</fullName>
    </submittedName>
</protein>
<reference evidence="1" key="1">
    <citation type="journal article" date="2022" name="bioRxiv">
        <title>Sequencing and chromosome-scale assembly of the giantPleurodeles waltlgenome.</title>
        <authorList>
            <person name="Brown T."/>
            <person name="Elewa A."/>
            <person name="Iarovenko S."/>
            <person name="Subramanian E."/>
            <person name="Araus A.J."/>
            <person name="Petzold A."/>
            <person name="Susuki M."/>
            <person name="Suzuki K.-i.T."/>
            <person name="Hayashi T."/>
            <person name="Toyoda A."/>
            <person name="Oliveira C."/>
            <person name="Osipova E."/>
            <person name="Leigh N.D."/>
            <person name="Simon A."/>
            <person name="Yun M.H."/>
        </authorList>
    </citation>
    <scope>NUCLEOTIDE SEQUENCE</scope>
    <source>
        <strain evidence="1">20211129_DDA</strain>
        <tissue evidence="1">Liver</tissue>
    </source>
</reference>
<keyword evidence="2" id="KW-1185">Reference proteome</keyword>
<gene>
    <name evidence="1" type="ORF">NDU88_004294</name>
</gene>
<sequence length="135" mass="15917">MLLALSLHVPDAKRWRRNTRLLTYKDTLAEIEDTIKRYLDTNDSPEVSVATLWETLKAVIRRQFIVIAARLNRARWEKCHQLEDDIRSLKVTHGRTGSLVVRRQLITLRKQMRALEGDKTEYTLLRNKHKYYTGG</sequence>
<name>A0AAV7W4V8_PLEWA</name>
<evidence type="ECO:0000313" key="1">
    <source>
        <dbReference type="EMBL" id="KAJ1208912.1"/>
    </source>
</evidence>
<proteinExistence type="predicted"/>